<proteinExistence type="predicted"/>
<evidence type="ECO:0000256" key="1">
    <source>
        <dbReference type="SAM" id="MobiDB-lite"/>
    </source>
</evidence>
<sequence>MRMTRLSFPASSDLAERIKRVAALQNVTVASLLCEMSERMVEEFEAFETFRQSAQRGLVDAGDDRSQPGSATTPPVTGALTPVVPG</sequence>
<reference evidence="2 3" key="1">
    <citation type="journal article" date="2017" name="Antonie Van Leeuwenhoek">
        <title>Rhizobium rhizosphaerae sp. nov., a novel species isolated from rice rhizosphere.</title>
        <authorList>
            <person name="Zhao J.J."/>
            <person name="Zhang J."/>
            <person name="Zhang R.J."/>
            <person name="Zhang C.W."/>
            <person name="Yin H.Q."/>
            <person name="Zhang X.X."/>
        </authorList>
    </citation>
    <scope>NUCLEOTIDE SEQUENCE [LARGE SCALE GENOMIC DNA]</scope>
    <source>
        <strain evidence="2 3">RD15</strain>
    </source>
</reference>
<comment type="caution">
    <text evidence="2">The sequence shown here is derived from an EMBL/GenBank/DDBJ whole genome shotgun (WGS) entry which is preliminary data.</text>
</comment>
<dbReference type="Proteomes" id="UP000192652">
    <property type="component" value="Unassembled WGS sequence"/>
</dbReference>
<protein>
    <submittedName>
        <fullName evidence="2">Uncharacterized protein</fullName>
    </submittedName>
</protein>
<keyword evidence="3" id="KW-1185">Reference proteome</keyword>
<name>A0ABX3PI72_9HYPH</name>
<accession>A0ABX3PI72</accession>
<feature type="region of interest" description="Disordered" evidence="1">
    <location>
        <begin position="57"/>
        <end position="86"/>
    </location>
</feature>
<dbReference type="EMBL" id="MSPX01000001">
    <property type="protein sequence ID" value="OQP88235.1"/>
    <property type="molecule type" value="Genomic_DNA"/>
</dbReference>
<evidence type="ECO:0000313" key="3">
    <source>
        <dbReference type="Proteomes" id="UP000192652"/>
    </source>
</evidence>
<organism evidence="2 3">
    <name type="scientific">Xaviernesmea rhizosphaerae</name>
    <dbReference type="NCBI Taxonomy" id="1672749"/>
    <lineage>
        <taxon>Bacteria</taxon>
        <taxon>Pseudomonadati</taxon>
        <taxon>Pseudomonadota</taxon>
        <taxon>Alphaproteobacteria</taxon>
        <taxon>Hyphomicrobiales</taxon>
        <taxon>Rhizobiaceae</taxon>
        <taxon>Rhizobium/Agrobacterium group</taxon>
        <taxon>Xaviernesmea</taxon>
    </lineage>
</organism>
<gene>
    <name evidence="2" type="ORF">BTR14_01925</name>
</gene>
<evidence type="ECO:0000313" key="2">
    <source>
        <dbReference type="EMBL" id="OQP88235.1"/>
    </source>
</evidence>